<dbReference type="PANTHER" id="PTHR12081">
    <property type="entry name" value="TRANSCRIPTION FACTOR E2F"/>
    <property type="match status" value="1"/>
</dbReference>
<accession>A0A443NGA2</accession>
<keyword evidence="2 6" id="KW-0805">Transcription regulation</keyword>
<evidence type="ECO:0000256" key="5">
    <source>
        <dbReference type="ARBA" id="ARBA00023306"/>
    </source>
</evidence>
<dbReference type="InterPro" id="IPR003316">
    <property type="entry name" value="E2F_WHTH_DNA-bd_dom"/>
</dbReference>
<dbReference type="InterPro" id="IPR036390">
    <property type="entry name" value="WH_DNA-bd_sf"/>
</dbReference>
<sequence length="404" mass="46238">MSSSDGNRDHTHSRMNKSLGLLFSASLKCLMICGSFINMYNTEGVKVIELDEAASQLGVERRRIYDIVNILESLGVRPIPSLCCRALELFIFFYLRVMSRKAKNQYSWKGFYAIPHALEQLKVLDNDENEVFLDRGGDERRTLKFNPNPDPEPLPFVSISSRNNAENRREKSLGLLTQNFLKLFLTMNVNMISLDEAANFLFSDIHGLTQVKNDSTEKVKRLYDIANVLASMNLIEKTYQTGSRKPVYKWLGFKGRSVNDAVFSSRPPDPQPPKKRNFGTDITNIDFVKKSKLNSSVDEKPVKMQMNSDDSTAQRHCTHLRKQKQQDPKDCSFGPFQLTGSHDTGRKGLKRNQEWKSLPSSYHPEYLNQALNDLFAHYVEAWKSWYAEVARGNNQSRNTIHPPS</sequence>
<dbReference type="GO" id="GO:0090575">
    <property type="term" value="C:RNA polymerase II transcription regulator complex"/>
    <property type="evidence" value="ECO:0007669"/>
    <property type="project" value="TreeGrafter"/>
</dbReference>
<dbReference type="EMBL" id="QPKB01000002">
    <property type="protein sequence ID" value="RWR77557.1"/>
    <property type="molecule type" value="Genomic_DNA"/>
</dbReference>
<keyword evidence="10" id="KW-1185">Reference proteome</keyword>
<dbReference type="GO" id="GO:0000978">
    <property type="term" value="F:RNA polymerase II cis-regulatory region sequence-specific DNA binding"/>
    <property type="evidence" value="ECO:0007669"/>
    <property type="project" value="InterPro"/>
</dbReference>
<evidence type="ECO:0000256" key="3">
    <source>
        <dbReference type="ARBA" id="ARBA00023125"/>
    </source>
</evidence>
<dbReference type="Gene3D" id="1.10.10.10">
    <property type="entry name" value="Winged helix-like DNA-binding domain superfamily/Winged helix DNA-binding domain"/>
    <property type="match status" value="2"/>
</dbReference>
<evidence type="ECO:0000313" key="10">
    <source>
        <dbReference type="Proteomes" id="UP000283530"/>
    </source>
</evidence>
<feature type="compositionally biased region" description="Basic and acidic residues" evidence="7">
    <location>
        <begin position="343"/>
        <end position="352"/>
    </location>
</feature>
<name>A0A443NGA2_9MAGN</name>
<dbReference type="AlphaFoldDB" id="A0A443NGA2"/>
<dbReference type="SMART" id="SM01372">
    <property type="entry name" value="E2F_TDP"/>
    <property type="match status" value="2"/>
</dbReference>
<proteinExistence type="inferred from homology"/>
<dbReference type="PANTHER" id="PTHR12081:SF7">
    <property type="entry name" value="TRANSCRIPTION FACTOR EFL-3"/>
    <property type="match status" value="1"/>
</dbReference>
<feature type="region of interest" description="Disordered" evidence="7">
    <location>
        <begin position="261"/>
        <end position="281"/>
    </location>
</feature>
<evidence type="ECO:0000259" key="8">
    <source>
        <dbReference type="SMART" id="SM01372"/>
    </source>
</evidence>
<dbReference type="SUPFAM" id="SSF46785">
    <property type="entry name" value="Winged helix' DNA-binding domain"/>
    <property type="match status" value="2"/>
</dbReference>
<comment type="subcellular location">
    <subcellularLocation>
        <location evidence="6">Nucleus</location>
    </subcellularLocation>
</comment>
<dbReference type="FunFam" id="1.10.10.10:FF:000295">
    <property type="entry name" value="E2F transcription factor-like E2FE"/>
    <property type="match status" value="1"/>
</dbReference>
<evidence type="ECO:0000256" key="7">
    <source>
        <dbReference type="SAM" id="MobiDB-lite"/>
    </source>
</evidence>
<organism evidence="9 10">
    <name type="scientific">Cinnamomum micranthum f. kanehirae</name>
    <dbReference type="NCBI Taxonomy" id="337451"/>
    <lineage>
        <taxon>Eukaryota</taxon>
        <taxon>Viridiplantae</taxon>
        <taxon>Streptophyta</taxon>
        <taxon>Embryophyta</taxon>
        <taxon>Tracheophyta</taxon>
        <taxon>Spermatophyta</taxon>
        <taxon>Magnoliopsida</taxon>
        <taxon>Magnoliidae</taxon>
        <taxon>Laurales</taxon>
        <taxon>Lauraceae</taxon>
        <taxon>Cinnamomum</taxon>
    </lineage>
</organism>
<keyword evidence="4 6" id="KW-0804">Transcription</keyword>
<dbReference type="GO" id="GO:0000981">
    <property type="term" value="F:DNA-binding transcription factor activity, RNA polymerase II-specific"/>
    <property type="evidence" value="ECO:0007669"/>
    <property type="project" value="TreeGrafter"/>
</dbReference>
<dbReference type="Proteomes" id="UP000283530">
    <property type="component" value="Unassembled WGS sequence"/>
</dbReference>
<dbReference type="STRING" id="337451.A0A443NGA2"/>
<feature type="compositionally biased region" description="Polar residues" evidence="7">
    <location>
        <begin position="305"/>
        <end position="315"/>
    </location>
</feature>
<evidence type="ECO:0000256" key="1">
    <source>
        <dbReference type="ARBA" id="ARBA00010940"/>
    </source>
</evidence>
<feature type="domain" description="E2F/DP family winged-helix DNA-binding" evidence="8">
    <location>
        <begin position="168"/>
        <end position="252"/>
    </location>
</feature>
<evidence type="ECO:0000313" key="9">
    <source>
        <dbReference type="EMBL" id="RWR77557.1"/>
    </source>
</evidence>
<keyword evidence="3 6" id="KW-0238">DNA-binding</keyword>
<feature type="domain" description="E2F/DP family winged-helix DNA-binding" evidence="8">
    <location>
        <begin position="14"/>
        <end position="110"/>
    </location>
</feature>
<comment type="caution">
    <text evidence="9">The sequence shown here is derived from an EMBL/GenBank/DDBJ whole genome shotgun (WGS) entry which is preliminary data.</text>
</comment>
<evidence type="ECO:0000256" key="6">
    <source>
        <dbReference type="RuleBase" id="RU003796"/>
    </source>
</evidence>
<dbReference type="OrthoDB" id="5318at2759"/>
<dbReference type="InterPro" id="IPR015633">
    <property type="entry name" value="E2F"/>
</dbReference>
<keyword evidence="5" id="KW-0131">Cell cycle</keyword>
<comment type="similarity">
    <text evidence="1 6">Belongs to the E2F/DP family.</text>
</comment>
<evidence type="ECO:0000256" key="2">
    <source>
        <dbReference type="ARBA" id="ARBA00023015"/>
    </source>
</evidence>
<reference evidence="9 10" key="1">
    <citation type="journal article" date="2019" name="Nat. Plants">
        <title>Stout camphor tree genome fills gaps in understanding of flowering plant genome evolution.</title>
        <authorList>
            <person name="Chaw S.M."/>
            <person name="Liu Y.C."/>
            <person name="Wu Y.W."/>
            <person name="Wang H.Y."/>
            <person name="Lin C.I."/>
            <person name="Wu C.S."/>
            <person name="Ke H.M."/>
            <person name="Chang L.Y."/>
            <person name="Hsu C.Y."/>
            <person name="Yang H.T."/>
            <person name="Sudianto E."/>
            <person name="Hsu M.H."/>
            <person name="Wu K.P."/>
            <person name="Wang L.N."/>
            <person name="Leebens-Mack J.H."/>
            <person name="Tsai I.J."/>
        </authorList>
    </citation>
    <scope>NUCLEOTIDE SEQUENCE [LARGE SCALE GENOMIC DNA]</scope>
    <source>
        <strain evidence="10">cv. Chaw 1501</strain>
        <tissue evidence="9">Young leaves</tissue>
    </source>
</reference>
<dbReference type="InterPro" id="IPR036388">
    <property type="entry name" value="WH-like_DNA-bd_sf"/>
</dbReference>
<feature type="region of interest" description="Disordered" evidence="7">
    <location>
        <begin position="296"/>
        <end position="352"/>
    </location>
</feature>
<protein>
    <submittedName>
        <fullName evidence="9">E2F transcription factor-like protein E2FE isoform X5</fullName>
    </submittedName>
</protein>
<keyword evidence="6" id="KW-0539">Nucleus</keyword>
<dbReference type="Pfam" id="PF02319">
    <property type="entry name" value="WHD_E2F_TDP"/>
    <property type="match status" value="2"/>
</dbReference>
<gene>
    <name evidence="9" type="ORF">CKAN_00604800</name>
</gene>
<evidence type="ECO:0000256" key="4">
    <source>
        <dbReference type="ARBA" id="ARBA00023163"/>
    </source>
</evidence>